<dbReference type="RefSeq" id="WP_345357245.1">
    <property type="nucleotide sequence ID" value="NZ_BAABHJ010000012.1"/>
</dbReference>
<evidence type="ECO:0000256" key="1">
    <source>
        <dbReference type="SAM" id="MobiDB-lite"/>
    </source>
</evidence>
<comment type="caution">
    <text evidence="2">The sequence shown here is derived from an EMBL/GenBank/DDBJ whole genome shotgun (WGS) entry which is preliminary data.</text>
</comment>
<accession>A0ABP8TPC7</accession>
<evidence type="ECO:0000313" key="3">
    <source>
        <dbReference type="Proteomes" id="UP001500212"/>
    </source>
</evidence>
<evidence type="ECO:0000313" key="2">
    <source>
        <dbReference type="EMBL" id="GAA4610556.1"/>
    </source>
</evidence>
<feature type="region of interest" description="Disordered" evidence="1">
    <location>
        <begin position="1"/>
        <end position="44"/>
    </location>
</feature>
<keyword evidence="3" id="KW-1185">Reference proteome</keyword>
<dbReference type="Proteomes" id="UP001500212">
    <property type="component" value="Unassembled WGS sequence"/>
</dbReference>
<reference evidence="3" key="1">
    <citation type="journal article" date="2019" name="Int. J. Syst. Evol. Microbiol.">
        <title>The Global Catalogue of Microorganisms (GCM) 10K type strain sequencing project: providing services to taxonomists for standard genome sequencing and annotation.</title>
        <authorList>
            <consortium name="The Broad Institute Genomics Platform"/>
            <consortium name="The Broad Institute Genome Sequencing Center for Infectious Disease"/>
            <person name="Wu L."/>
            <person name="Ma J."/>
        </authorList>
    </citation>
    <scope>NUCLEOTIDE SEQUENCE [LARGE SCALE GENOMIC DNA]</scope>
    <source>
        <strain evidence="3">JCM 17938</strain>
    </source>
</reference>
<dbReference type="EMBL" id="BAABHJ010000012">
    <property type="protein sequence ID" value="GAA4610556.1"/>
    <property type="molecule type" value="Genomic_DNA"/>
</dbReference>
<name>A0ABP8TPC7_9ACTN</name>
<sequence length="44" mass="4886">MTRIKRTWQRTSLGVEVARSERQTPQTNGAQGGETRRSGGKKQG</sequence>
<organism evidence="2 3">
    <name type="scientific">Actinoallomurus liliacearum</name>
    <dbReference type="NCBI Taxonomy" id="1080073"/>
    <lineage>
        <taxon>Bacteria</taxon>
        <taxon>Bacillati</taxon>
        <taxon>Actinomycetota</taxon>
        <taxon>Actinomycetes</taxon>
        <taxon>Streptosporangiales</taxon>
        <taxon>Thermomonosporaceae</taxon>
        <taxon>Actinoallomurus</taxon>
    </lineage>
</organism>
<gene>
    <name evidence="2" type="ORF">GCM10023195_43770</name>
</gene>
<proteinExistence type="predicted"/>
<protein>
    <submittedName>
        <fullName evidence="2">Uncharacterized protein</fullName>
    </submittedName>
</protein>